<keyword evidence="3" id="KW-0804">Transcription</keyword>
<evidence type="ECO:0000256" key="5">
    <source>
        <dbReference type="SAM" id="MobiDB-lite"/>
    </source>
</evidence>
<feature type="compositionally biased region" description="Polar residues" evidence="5">
    <location>
        <begin position="241"/>
        <end position="252"/>
    </location>
</feature>
<evidence type="ECO:0000256" key="1">
    <source>
        <dbReference type="ARBA" id="ARBA00023015"/>
    </source>
</evidence>
<dbReference type="EMBL" id="HBKP01018284">
    <property type="protein sequence ID" value="CAE2230551.1"/>
    <property type="molecule type" value="Transcribed_RNA"/>
</dbReference>
<dbReference type="GO" id="GO:0003677">
    <property type="term" value="F:DNA binding"/>
    <property type="evidence" value="ECO:0007669"/>
    <property type="project" value="UniProtKB-KW"/>
</dbReference>
<gene>
    <name evidence="7" type="ORF">VSP0166_LOCUS12963</name>
</gene>
<feature type="region of interest" description="Disordered" evidence="5">
    <location>
        <begin position="52"/>
        <end position="259"/>
    </location>
</feature>
<feature type="region of interest" description="Disordered" evidence="5">
    <location>
        <begin position="1"/>
        <end position="23"/>
    </location>
</feature>
<feature type="compositionally biased region" description="Polar residues" evidence="5">
    <location>
        <begin position="68"/>
        <end position="88"/>
    </location>
</feature>
<feature type="compositionally biased region" description="Polar residues" evidence="5">
    <location>
        <begin position="148"/>
        <end position="179"/>
    </location>
</feature>
<evidence type="ECO:0000256" key="2">
    <source>
        <dbReference type="ARBA" id="ARBA00023125"/>
    </source>
</evidence>
<evidence type="ECO:0000256" key="4">
    <source>
        <dbReference type="ARBA" id="ARBA00023242"/>
    </source>
</evidence>
<dbReference type="PROSITE" id="PS51519">
    <property type="entry name" value="RWP_RK"/>
    <property type="match status" value="1"/>
</dbReference>
<feature type="compositionally biased region" description="Low complexity" evidence="5">
    <location>
        <begin position="91"/>
        <end position="140"/>
    </location>
</feature>
<evidence type="ECO:0000259" key="6">
    <source>
        <dbReference type="PROSITE" id="PS51519"/>
    </source>
</evidence>
<evidence type="ECO:0000256" key="3">
    <source>
        <dbReference type="ARBA" id="ARBA00023163"/>
    </source>
</evidence>
<proteinExistence type="predicted"/>
<feature type="compositionally biased region" description="Polar residues" evidence="5">
    <location>
        <begin position="1"/>
        <end position="14"/>
    </location>
</feature>
<dbReference type="InterPro" id="IPR003035">
    <property type="entry name" value="RWP-RK_dom"/>
</dbReference>
<feature type="domain" description="RWP-RK" evidence="6">
    <location>
        <begin position="243"/>
        <end position="329"/>
    </location>
</feature>
<dbReference type="AlphaFoldDB" id="A0A7S4IIK0"/>
<reference evidence="7" key="1">
    <citation type="submission" date="2021-01" db="EMBL/GenBank/DDBJ databases">
        <authorList>
            <person name="Corre E."/>
            <person name="Pelletier E."/>
            <person name="Niang G."/>
            <person name="Scheremetjew M."/>
            <person name="Finn R."/>
            <person name="Kale V."/>
            <person name="Holt S."/>
            <person name="Cochrane G."/>
            <person name="Meng A."/>
            <person name="Brown T."/>
            <person name="Cohen L."/>
        </authorList>
    </citation>
    <scope>NUCLEOTIDE SEQUENCE</scope>
    <source>
        <strain evidence="7">DIVA3 518/3/11/1/6</strain>
    </source>
</reference>
<name>A0A7S4IIK0_9EUKA</name>
<organism evidence="7">
    <name type="scientific">Vannella robusta</name>
    <dbReference type="NCBI Taxonomy" id="1487602"/>
    <lineage>
        <taxon>Eukaryota</taxon>
        <taxon>Amoebozoa</taxon>
        <taxon>Discosea</taxon>
        <taxon>Flabellinia</taxon>
        <taxon>Vannellidae</taxon>
        <taxon>Vannella</taxon>
    </lineage>
</organism>
<accession>A0A7S4IIK0</accession>
<keyword evidence="1" id="KW-0805">Transcription regulation</keyword>
<protein>
    <recommendedName>
        <fullName evidence="6">RWP-RK domain-containing protein</fullName>
    </recommendedName>
</protein>
<keyword evidence="4" id="KW-0539">Nucleus</keyword>
<sequence>MSLQDFGSPDSQTEADAPLTQDPTLGECLRAAYANSTTIPDAVARQFGNQFQLPAQLVTPRDEKEINESVSQSESAPATQSRQNQSPVGAQIQSQPQTQTSLTTPPRSTPVYTQQSPQSQASPQSLSQQSPLLSQTSPLSFNPADSFLSPNQSSINTDANSSWLPPEESPNQDYMSSNPPKARIHQQPGQYQMPLSYNGPPQNQNPNQGLNINEGRFHNMNPQMYETRQNRNPQNPPNQPTASSMENTNRSIIPTPHANDQRYSDITEFLNMPQNQAAKRLGIPPSTLSKRWREAAPNRKWPYRTVCKIDKEITTLLHNIPQDGVIPPDIEKKLSALIAKRQEELKTIVVRL</sequence>
<evidence type="ECO:0000313" key="7">
    <source>
        <dbReference type="EMBL" id="CAE2230551.1"/>
    </source>
</evidence>
<keyword evidence="2" id="KW-0238">DNA-binding</keyword>